<feature type="domain" description="DUF4440" evidence="1">
    <location>
        <begin position="17"/>
        <end position="115"/>
    </location>
</feature>
<accession>A0ABX6B546</accession>
<evidence type="ECO:0000259" key="1">
    <source>
        <dbReference type="Pfam" id="PF14534"/>
    </source>
</evidence>
<reference evidence="2 3" key="1">
    <citation type="submission" date="2017-09" db="EMBL/GenBank/DDBJ databases">
        <authorList>
            <person name="Lee N."/>
            <person name="Cho B.-K."/>
        </authorList>
    </citation>
    <scope>NUCLEOTIDE SEQUENCE [LARGE SCALE GENOMIC DNA]</scope>
    <source>
        <strain evidence="2 3">ATCC 13879</strain>
    </source>
</reference>
<evidence type="ECO:0000313" key="2">
    <source>
        <dbReference type="EMBL" id="QEV09016.1"/>
    </source>
</evidence>
<evidence type="ECO:0000313" key="3">
    <source>
        <dbReference type="Proteomes" id="UP000326041"/>
    </source>
</evidence>
<dbReference type="Gene3D" id="3.10.450.50">
    <property type="match status" value="1"/>
</dbReference>
<gene>
    <name evidence="2" type="ORF">CP972_28390</name>
</gene>
<protein>
    <submittedName>
        <fullName evidence="2">DUF4440 domain-containing protein</fullName>
    </submittedName>
</protein>
<dbReference type="GeneID" id="95538400"/>
<dbReference type="EMBL" id="CP023697">
    <property type="protein sequence ID" value="QEV09016.1"/>
    <property type="molecule type" value="Genomic_DNA"/>
</dbReference>
<dbReference type="Proteomes" id="UP000326041">
    <property type="component" value="Chromosome"/>
</dbReference>
<dbReference type="InterPro" id="IPR032710">
    <property type="entry name" value="NTF2-like_dom_sf"/>
</dbReference>
<dbReference type="InterPro" id="IPR027843">
    <property type="entry name" value="DUF4440"/>
</dbReference>
<sequence length="131" mass="14471">MTDPRTTADTDTDAAVEAELKLLDPEVRRSPRRVQELLHPEFVEIGASGRVWDREAITALLAGEHALGDPTGTVSRMKAVRLAPDTVHLTYDTDHNGRRAHRSSLWRRAGGAWLLYFHQGTPYDADALTGG</sequence>
<organism evidence="2 3">
    <name type="scientific">Streptomyces prasinus</name>
    <dbReference type="NCBI Taxonomy" id="67345"/>
    <lineage>
        <taxon>Bacteria</taxon>
        <taxon>Bacillati</taxon>
        <taxon>Actinomycetota</taxon>
        <taxon>Actinomycetes</taxon>
        <taxon>Kitasatosporales</taxon>
        <taxon>Streptomycetaceae</taxon>
        <taxon>Streptomyces</taxon>
    </lineage>
</organism>
<dbReference type="Pfam" id="PF14534">
    <property type="entry name" value="DUF4440"/>
    <property type="match status" value="1"/>
</dbReference>
<dbReference type="RefSeq" id="WP_055606726.1">
    <property type="nucleotide sequence ID" value="NZ_CP023697.1"/>
</dbReference>
<dbReference type="SUPFAM" id="SSF54427">
    <property type="entry name" value="NTF2-like"/>
    <property type="match status" value="1"/>
</dbReference>
<name>A0ABX6B546_9ACTN</name>
<proteinExistence type="predicted"/>
<keyword evidence="3" id="KW-1185">Reference proteome</keyword>